<dbReference type="GO" id="GO:0000014">
    <property type="term" value="F:single-stranded DNA endodeoxyribonuclease activity"/>
    <property type="evidence" value="ECO:0007669"/>
    <property type="project" value="TreeGrafter"/>
</dbReference>
<evidence type="ECO:0000313" key="1">
    <source>
        <dbReference type="EMBL" id="GFU61778.1"/>
    </source>
</evidence>
<comment type="caution">
    <text evidence="1">The sequence shown here is derived from an EMBL/GenBank/DDBJ whole genome shotgun (WGS) entry which is preliminary data.</text>
</comment>
<dbReference type="GO" id="GO:0003697">
    <property type="term" value="F:single-stranded DNA binding"/>
    <property type="evidence" value="ECO:0007669"/>
    <property type="project" value="TreeGrafter"/>
</dbReference>
<dbReference type="PANTHER" id="PTHR46060">
    <property type="entry name" value="MARINER MOS1 TRANSPOSASE-LIKE PROTEIN"/>
    <property type="match status" value="1"/>
</dbReference>
<dbReference type="Proteomes" id="UP000887013">
    <property type="component" value="Unassembled WGS sequence"/>
</dbReference>
<dbReference type="GO" id="GO:0031297">
    <property type="term" value="P:replication fork processing"/>
    <property type="evidence" value="ECO:0007669"/>
    <property type="project" value="TreeGrafter"/>
</dbReference>
<proteinExistence type="predicted"/>
<dbReference type="GO" id="GO:0006303">
    <property type="term" value="P:double-strand break repair via nonhomologous end joining"/>
    <property type="evidence" value="ECO:0007669"/>
    <property type="project" value="TreeGrafter"/>
</dbReference>
<dbReference type="GO" id="GO:0005634">
    <property type="term" value="C:nucleus"/>
    <property type="evidence" value="ECO:0007669"/>
    <property type="project" value="TreeGrafter"/>
</dbReference>
<dbReference type="GO" id="GO:0000793">
    <property type="term" value="C:condensed chromosome"/>
    <property type="evidence" value="ECO:0007669"/>
    <property type="project" value="TreeGrafter"/>
</dbReference>
<dbReference type="OrthoDB" id="616263at2759"/>
<dbReference type="GO" id="GO:0044774">
    <property type="term" value="P:mitotic DNA integrity checkpoint signaling"/>
    <property type="evidence" value="ECO:0007669"/>
    <property type="project" value="TreeGrafter"/>
</dbReference>
<dbReference type="GO" id="GO:0046975">
    <property type="term" value="F:histone H3K36 methyltransferase activity"/>
    <property type="evidence" value="ECO:0007669"/>
    <property type="project" value="TreeGrafter"/>
</dbReference>
<feature type="non-terminal residue" evidence="1">
    <location>
        <position position="1"/>
    </location>
</feature>
<gene>
    <name evidence="1" type="primary">NCL1_32508</name>
    <name evidence="1" type="ORF">NPIL_104701</name>
</gene>
<dbReference type="GO" id="GO:0042800">
    <property type="term" value="F:histone H3K4 methyltransferase activity"/>
    <property type="evidence" value="ECO:0007669"/>
    <property type="project" value="TreeGrafter"/>
</dbReference>
<dbReference type="GO" id="GO:0003690">
    <property type="term" value="F:double-stranded DNA binding"/>
    <property type="evidence" value="ECO:0007669"/>
    <property type="project" value="TreeGrafter"/>
</dbReference>
<dbReference type="InterPro" id="IPR052709">
    <property type="entry name" value="Transposase-MT_Hybrid"/>
</dbReference>
<dbReference type="GO" id="GO:0015074">
    <property type="term" value="P:DNA integration"/>
    <property type="evidence" value="ECO:0007669"/>
    <property type="project" value="TreeGrafter"/>
</dbReference>
<dbReference type="GO" id="GO:0035861">
    <property type="term" value="C:site of double-strand break"/>
    <property type="evidence" value="ECO:0007669"/>
    <property type="project" value="TreeGrafter"/>
</dbReference>
<dbReference type="InterPro" id="IPR001888">
    <property type="entry name" value="Transposase_1"/>
</dbReference>
<sequence length="138" mass="16212">PKSKCSGETIRFHLYILGKTYRLSKLIPHTLLEIYRKRRVVPCMSLLSRHRTASIFNQVLSSDKKWILYGTPKHSKHWLSLQDTVPHCEKPPMHPHKIMLYVCWTYHQEVHYEVLPTSQAFIAALYSQESGRVQQALQ</sequence>
<dbReference type="GO" id="GO:0000729">
    <property type="term" value="P:DNA double-strand break processing"/>
    <property type="evidence" value="ECO:0007669"/>
    <property type="project" value="TreeGrafter"/>
</dbReference>
<dbReference type="InterPro" id="IPR036397">
    <property type="entry name" value="RNaseH_sf"/>
</dbReference>
<dbReference type="PANTHER" id="PTHR46060:SF2">
    <property type="entry name" value="HISTONE-LYSINE N-METHYLTRANSFERASE SETMAR"/>
    <property type="match status" value="1"/>
</dbReference>
<dbReference type="Pfam" id="PF01359">
    <property type="entry name" value="Transposase_1"/>
    <property type="match status" value="1"/>
</dbReference>
<dbReference type="Gene3D" id="3.30.420.10">
    <property type="entry name" value="Ribonuclease H-like superfamily/Ribonuclease H"/>
    <property type="match status" value="1"/>
</dbReference>
<dbReference type="GO" id="GO:0044547">
    <property type="term" value="F:DNA topoisomerase binding"/>
    <property type="evidence" value="ECO:0007669"/>
    <property type="project" value="TreeGrafter"/>
</dbReference>
<name>A0A8X6UNB5_NEPPI</name>
<dbReference type="EMBL" id="BMAW01040953">
    <property type="protein sequence ID" value="GFU61778.1"/>
    <property type="molecule type" value="Genomic_DNA"/>
</dbReference>
<accession>A0A8X6UNB5</accession>
<dbReference type="AlphaFoldDB" id="A0A8X6UNB5"/>
<reference evidence="1" key="1">
    <citation type="submission" date="2020-08" db="EMBL/GenBank/DDBJ databases">
        <title>Multicomponent nature underlies the extraordinary mechanical properties of spider dragline silk.</title>
        <authorList>
            <person name="Kono N."/>
            <person name="Nakamura H."/>
            <person name="Mori M."/>
            <person name="Yoshida Y."/>
            <person name="Ohtoshi R."/>
            <person name="Malay A.D."/>
            <person name="Moran D.A.P."/>
            <person name="Tomita M."/>
            <person name="Numata K."/>
            <person name="Arakawa K."/>
        </authorList>
    </citation>
    <scope>NUCLEOTIDE SEQUENCE</scope>
</reference>
<keyword evidence="2" id="KW-1185">Reference proteome</keyword>
<protein>
    <submittedName>
        <fullName evidence="1">Histone-lysine N-methyltransferase SETMAR</fullName>
    </submittedName>
</protein>
<evidence type="ECO:0000313" key="2">
    <source>
        <dbReference type="Proteomes" id="UP000887013"/>
    </source>
</evidence>
<organism evidence="1 2">
    <name type="scientific">Nephila pilipes</name>
    <name type="common">Giant wood spider</name>
    <name type="synonym">Nephila maculata</name>
    <dbReference type="NCBI Taxonomy" id="299642"/>
    <lineage>
        <taxon>Eukaryota</taxon>
        <taxon>Metazoa</taxon>
        <taxon>Ecdysozoa</taxon>
        <taxon>Arthropoda</taxon>
        <taxon>Chelicerata</taxon>
        <taxon>Arachnida</taxon>
        <taxon>Araneae</taxon>
        <taxon>Araneomorphae</taxon>
        <taxon>Entelegynae</taxon>
        <taxon>Araneoidea</taxon>
        <taxon>Nephilidae</taxon>
        <taxon>Nephila</taxon>
    </lineage>
</organism>